<evidence type="ECO:0000256" key="3">
    <source>
        <dbReference type="ARBA" id="ARBA00023054"/>
    </source>
</evidence>
<dbReference type="GO" id="GO:0045109">
    <property type="term" value="P:intermediate filament organization"/>
    <property type="evidence" value="ECO:0007669"/>
    <property type="project" value="TreeGrafter"/>
</dbReference>
<dbReference type="PANTHER" id="PTHR45616:SF1">
    <property type="entry name" value="KERATIN, TYPE II CYTOSKELETAL 80"/>
    <property type="match status" value="1"/>
</dbReference>
<dbReference type="FunFam" id="1.20.5.1160:FF:000001">
    <property type="entry name" value="Keratin type II"/>
    <property type="match status" value="1"/>
</dbReference>
<evidence type="ECO:0000259" key="7">
    <source>
        <dbReference type="PROSITE" id="PS51842"/>
    </source>
</evidence>
<comment type="similarity">
    <text evidence="4">Belongs to the intermediate filament family.</text>
</comment>
<dbReference type="InParanoid" id="A0A2Y9N8Q4"/>
<dbReference type="PRINTS" id="PR01276">
    <property type="entry name" value="TYPE2KERATIN"/>
</dbReference>
<dbReference type="InterPro" id="IPR003054">
    <property type="entry name" value="Keratin_II"/>
</dbReference>
<dbReference type="InterPro" id="IPR032444">
    <property type="entry name" value="Keratin_2_head"/>
</dbReference>
<keyword evidence="3 5" id="KW-0175">Coiled coil</keyword>
<dbReference type="FunFam" id="1.20.5.170:FF:000004">
    <property type="entry name" value="Keratin, type II cytoskeletal 5"/>
    <property type="match status" value="1"/>
</dbReference>
<dbReference type="SMART" id="SM01391">
    <property type="entry name" value="Filament"/>
    <property type="match status" value="1"/>
</dbReference>
<dbReference type="FunCoup" id="A0A2Y9N8Q4">
    <property type="interactions" value="14"/>
</dbReference>
<keyword evidence="2 4" id="KW-0403">Intermediate filament</keyword>
<evidence type="ECO:0000256" key="6">
    <source>
        <dbReference type="SAM" id="SignalP"/>
    </source>
</evidence>
<dbReference type="KEGG" id="dle:111173976"/>
<reference evidence="9" key="1">
    <citation type="submission" date="2025-08" db="UniProtKB">
        <authorList>
            <consortium name="RefSeq"/>
        </authorList>
    </citation>
    <scope>IDENTIFICATION</scope>
    <source>
        <tissue evidence="9">Blood</tissue>
    </source>
</reference>
<evidence type="ECO:0000313" key="8">
    <source>
        <dbReference type="Proteomes" id="UP000248483"/>
    </source>
</evidence>
<keyword evidence="1" id="KW-0416">Keratin</keyword>
<dbReference type="GO" id="GO:0030280">
    <property type="term" value="F:structural constituent of skin epidermis"/>
    <property type="evidence" value="ECO:0007669"/>
    <property type="project" value="TreeGrafter"/>
</dbReference>
<dbReference type="PROSITE" id="PS00226">
    <property type="entry name" value="IF_ROD_1"/>
    <property type="match status" value="1"/>
</dbReference>
<evidence type="ECO:0000256" key="4">
    <source>
        <dbReference type="RuleBase" id="RU000685"/>
    </source>
</evidence>
<dbReference type="PANTHER" id="PTHR45616">
    <property type="entry name" value="GATA-TYPE DOMAIN-CONTAINING PROTEIN"/>
    <property type="match status" value="1"/>
</dbReference>
<gene>
    <name evidence="9" type="primary">KRT80</name>
</gene>
<dbReference type="GO" id="GO:0045095">
    <property type="term" value="C:keratin filament"/>
    <property type="evidence" value="ECO:0007669"/>
    <property type="project" value="InterPro"/>
</dbReference>
<feature type="signal peptide" evidence="6">
    <location>
        <begin position="1"/>
        <end position="17"/>
    </location>
</feature>
<dbReference type="GO" id="GO:0031424">
    <property type="term" value="P:keratinization"/>
    <property type="evidence" value="ECO:0007669"/>
    <property type="project" value="TreeGrafter"/>
</dbReference>
<proteinExistence type="inferred from homology"/>
<dbReference type="Proteomes" id="UP000248483">
    <property type="component" value="Unplaced"/>
</dbReference>
<dbReference type="RefSeq" id="XP_022427812.2">
    <property type="nucleotide sequence ID" value="XM_022572104.2"/>
</dbReference>
<dbReference type="Gene3D" id="1.20.5.500">
    <property type="entry name" value="Single helix bin"/>
    <property type="match status" value="1"/>
</dbReference>
<dbReference type="Gene3D" id="1.20.5.1160">
    <property type="entry name" value="Vasodilator-stimulated phosphoprotein"/>
    <property type="match status" value="1"/>
</dbReference>
<feature type="chain" id="PRO_5028818901" evidence="6">
    <location>
        <begin position="18"/>
        <end position="541"/>
    </location>
</feature>
<dbReference type="Pfam" id="PF00038">
    <property type="entry name" value="Filament"/>
    <property type="match status" value="1"/>
</dbReference>
<dbReference type="GO" id="GO:0005615">
    <property type="term" value="C:extracellular space"/>
    <property type="evidence" value="ECO:0007669"/>
    <property type="project" value="TreeGrafter"/>
</dbReference>
<name>A0A2Y9N8Q4_DELLE</name>
<organism evidence="8 9">
    <name type="scientific">Delphinapterus leucas</name>
    <name type="common">Beluga whale</name>
    <dbReference type="NCBI Taxonomy" id="9749"/>
    <lineage>
        <taxon>Eukaryota</taxon>
        <taxon>Metazoa</taxon>
        <taxon>Chordata</taxon>
        <taxon>Craniata</taxon>
        <taxon>Vertebrata</taxon>
        <taxon>Euteleostomi</taxon>
        <taxon>Mammalia</taxon>
        <taxon>Eutheria</taxon>
        <taxon>Laurasiatheria</taxon>
        <taxon>Artiodactyla</taxon>
        <taxon>Whippomorpha</taxon>
        <taxon>Cetacea</taxon>
        <taxon>Odontoceti</taxon>
        <taxon>Monodontidae</taxon>
        <taxon>Delphinapterus</taxon>
    </lineage>
</organism>
<evidence type="ECO:0000256" key="1">
    <source>
        <dbReference type="ARBA" id="ARBA00022744"/>
    </source>
</evidence>
<dbReference type="SUPFAM" id="SSF64593">
    <property type="entry name" value="Intermediate filament protein, coiled coil region"/>
    <property type="match status" value="2"/>
</dbReference>
<dbReference type="PROSITE" id="PS51842">
    <property type="entry name" value="IF_ROD_2"/>
    <property type="match status" value="1"/>
</dbReference>
<evidence type="ECO:0000313" key="9">
    <source>
        <dbReference type="RefSeq" id="XP_022427812.2"/>
    </source>
</evidence>
<dbReference type="InterPro" id="IPR018039">
    <property type="entry name" value="IF_conserved"/>
</dbReference>
<evidence type="ECO:0000256" key="5">
    <source>
        <dbReference type="SAM" id="Coils"/>
    </source>
</evidence>
<dbReference type="CTD" id="144501"/>
<dbReference type="GeneID" id="111173976"/>
<feature type="domain" description="IF rod" evidence="7">
    <location>
        <begin position="172"/>
        <end position="483"/>
    </location>
</feature>
<keyword evidence="6" id="KW-0732">Signal</keyword>
<feature type="coiled-coil region" evidence="5">
    <location>
        <begin position="427"/>
        <end position="461"/>
    </location>
</feature>
<sequence>MFGAFLLYFLFSTACHSRSCDSQRHLCDCTQGRLLGQRGSSRWDHIPLPTHGVQVPSLPCLRPEPAAATPQRLACPSLRPAHSGSRGPAMACRSCIVGFGNLNSCEVTQASGPWSGTSGWSNYRAPEPGFSSSSLTGCLTASTIPKVTVNPSLLVPLDLKVDPAIQQQESQKMEEMKVLNDKFASLIGKVRALEHRNQLLETRWRFLQSRDLAAFDLGHLYEEYQGQLREKLREVNQEGGQLETKLRQELETVKAFQIRYEDEISKRTDMEFTFAQLKKDLDAECLRRTGLENKLKGLKSFVVLMKSIYEQELKDLAAQVKDVSVTVSMDSRCHIDLSGIVEEVMAQYDAVVARSLEEGKAYSQSQLEERAACSAESGNSLQRSRGEIADLKVHIQKLRSQILSIKSHCLKLEENIKAAESQGKLTFQDAKAKLAQLEAALQQAKQDMAQQLRDYQELMSTKLALDVEIATYRKLLEGEESRMDLPSATMIRSMQSRSRTAASKCGLLRAPSWKKKTRGDLVIKITETSEEFLSQESELSQ</sequence>
<accession>A0A2Y9N8Q4</accession>
<dbReference type="InterPro" id="IPR039008">
    <property type="entry name" value="IF_rod_dom"/>
</dbReference>
<dbReference type="Gene3D" id="1.20.5.170">
    <property type="match status" value="1"/>
</dbReference>
<evidence type="ECO:0000256" key="2">
    <source>
        <dbReference type="ARBA" id="ARBA00022754"/>
    </source>
</evidence>
<keyword evidence="8" id="KW-1185">Reference proteome</keyword>
<dbReference type="AlphaFoldDB" id="A0A2Y9N8Q4"/>
<protein>
    <submittedName>
        <fullName evidence="9">Keratin, type II cytoskeletal 80 isoform X1</fullName>
    </submittedName>
</protein>
<dbReference type="Pfam" id="PF16208">
    <property type="entry name" value="Keratin_2_head"/>
    <property type="match status" value="1"/>
</dbReference>
<dbReference type="STRING" id="9749.A0A2Y9N8Q4"/>